<keyword evidence="4 9" id="KW-0547">Nucleotide-binding</keyword>
<keyword evidence="7 9" id="KW-0413">Isomerase</keyword>
<evidence type="ECO:0000256" key="5">
    <source>
        <dbReference type="ARBA" id="ARBA00022840"/>
    </source>
</evidence>
<accession>A0ABW2XI84</accession>
<comment type="similarity">
    <text evidence="3 9 10">Belongs to the chaperonin (HSP60) family.</text>
</comment>
<protein>
    <recommendedName>
        <fullName evidence="9">Chaperonin GroEL</fullName>
        <ecNumber evidence="9">5.6.1.7</ecNumber>
    </recommendedName>
    <alternativeName>
        <fullName evidence="9">60 kDa chaperonin</fullName>
    </alternativeName>
    <alternativeName>
        <fullName evidence="9">Chaperonin-60</fullName>
        <shortName evidence="9">Cpn60</shortName>
    </alternativeName>
</protein>
<dbReference type="InterPro" id="IPR027413">
    <property type="entry name" value="GROEL-like_equatorial_sf"/>
</dbReference>
<dbReference type="Proteomes" id="UP001597063">
    <property type="component" value="Unassembled WGS sequence"/>
</dbReference>
<reference evidence="13" key="1">
    <citation type="journal article" date="2019" name="Int. J. Syst. Evol. Microbiol.">
        <title>The Global Catalogue of Microorganisms (GCM) 10K type strain sequencing project: providing services to taxonomists for standard genome sequencing and annotation.</title>
        <authorList>
            <consortium name="The Broad Institute Genomics Platform"/>
            <consortium name="The Broad Institute Genome Sequencing Center for Infectious Disease"/>
            <person name="Wu L."/>
            <person name="Ma J."/>
        </authorList>
    </citation>
    <scope>NUCLEOTIDE SEQUENCE [LARGE SCALE GENOMIC DNA]</scope>
    <source>
        <strain evidence="13">JCM 9371</strain>
    </source>
</reference>
<evidence type="ECO:0000256" key="10">
    <source>
        <dbReference type="RuleBase" id="RU000418"/>
    </source>
</evidence>
<feature type="binding site" evidence="9">
    <location>
        <position position="493"/>
    </location>
    <ligand>
        <name>ATP</name>
        <dbReference type="ChEBI" id="CHEBI:30616"/>
    </ligand>
</feature>
<dbReference type="InterPro" id="IPR018370">
    <property type="entry name" value="Chaperonin_Cpn60_CS"/>
</dbReference>
<dbReference type="NCBIfam" id="NF009487">
    <property type="entry name" value="PRK12849.1"/>
    <property type="match status" value="1"/>
</dbReference>
<dbReference type="InterPro" id="IPR002423">
    <property type="entry name" value="Cpn60/GroEL/TCP-1"/>
</dbReference>
<dbReference type="InterPro" id="IPR027410">
    <property type="entry name" value="TCP-1-like_intermed_sf"/>
</dbReference>
<dbReference type="EMBL" id="JBHTGP010000006">
    <property type="protein sequence ID" value="MFD0685570.1"/>
    <property type="molecule type" value="Genomic_DNA"/>
</dbReference>
<evidence type="ECO:0000313" key="12">
    <source>
        <dbReference type="EMBL" id="MFD0685570.1"/>
    </source>
</evidence>
<dbReference type="SUPFAM" id="SSF54849">
    <property type="entry name" value="GroEL-intermediate domain like"/>
    <property type="match status" value="1"/>
</dbReference>
<dbReference type="SUPFAM" id="SSF52029">
    <property type="entry name" value="GroEL apical domain-like"/>
    <property type="match status" value="1"/>
</dbReference>
<comment type="function">
    <text evidence="9 11">Together with its co-chaperonin GroES, plays an essential role in assisting protein folding. The GroEL-GroES system forms a nano-cage that allows encapsulation of the non-native substrate proteins and provides a physical environment optimized to promote and accelerate protein folding.</text>
</comment>
<feature type="binding site" evidence="9">
    <location>
        <begin position="29"/>
        <end position="32"/>
    </location>
    <ligand>
        <name>ATP</name>
        <dbReference type="ChEBI" id="CHEBI:30616"/>
    </ligand>
</feature>
<evidence type="ECO:0000256" key="7">
    <source>
        <dbReference type="ARBA" id="ARBA00023235"/>
    </source>
</evidence>
<evidence type="ECO:0000256" key="4">
    <source>
        <dbReference type="ARBA" id="ARBA00022741"/>
    </source>
</evidence>
<evidence type="ECO:0000256" key="9">
    <source>
        <dbReference type="HAMAP-Rule" id="MF_00600"/>
    </source>
</evidence>
<evidence type="ECO:0000256" key="6">
    <source>
        <dbReference type="ARBA" id="ARBA00023186"/>
    </source>
</evidence>
<dbReference type="RefSeq" id="WP_131761650.1">
    <property type="nucleotide sequence ID" value="NZ_CAACUY010000179.1"/>
</dbReference>
<organism evidence="12 13">
    <name type="scientific">Actinomadura fibrosa</name>
    <dbReference type="NCBI Taxonomy" id="111802"/>
    <lineage>
        <taxon>Bacteria</taxon>
        <taxon>Bacillati</taxon>
        <taxon>Actinomycetota</taxon>
        <taxon>Actinomycetes</taxon>
        <taxon>Streptosporangiales</taxon>
        <taxon>Thermomonosporaceae</taxon>
        <taxon>Actinomadura</taxon>
    </lineage>
</organism>
<feature type="binding site" evidence="9">
    <location>
        <begin position="86"/>
        <end position="90"/>
    </location>
    <ligand>
        <name>ATP</name>
        <dbReference type="ChEBI" id="CHEBI:30616"/>
    </ligand>
</feature>
<dbReference type="Gene3D" id="3.50.7.10">
    <property type="entry name" value="GroEL"/>
    <property type="match status" value="1"/>
</dbReference>
<comment type="subunit">
    <text evidence="9 11">Forms a cylinder of 14 subunits composed of two heptameric rings stacked back-to-back. Interacts with the co-chaperonin GroES.</text>
</comment>
<dbReference type="NCBIfam" id="NF000592">
    <property type="entry name" value="PRK00013.1"/>
    <property type="match status" value="1"/>
</dbReference>
<dbReference type="PANTHER" id="PTHR45633">
    <property type="entry name" value="60 KDA HEAT SHOCK PROTEIN, MITOCHONDRIAL"/>
    <property type="match status" value="1"/>
</dbReference>
<evidence type="ECO:0000256" key="11">
    <source>
        <dbReference type="RuleBase" id="RU000419"/>
    </source>
</evidence>
<evidence type="ECO:0000256" key="3">
    <source>
        <dbReference type="ARBA" id="ARBA00006607"/>
    </source>
</evidence>
<dbReference type="NCBIfam" id="TIGR02348">
    <property type="entry name" value="GroEL"/>
    <property type="match status" value="1"/>
</dbReference>
<keyword evidence="13" id="KW-1185">Reference proteome</keyword>
<dbReference type="EC" id="5.6.1.7" evidence="9"/>
<gene>
    <name evidence="9 12" type="primary">groL</name>
    <name evidence="9" type="synonym">groEL</name>
    <name evidence="12" type="ORF">ACFQZM_13745</name>
</gene>
<dbReference type="Pfam" id="PF00118">
    <property type="entry name" value="Cpn60_TCP1"/>
    <property type="match status" value="1"/>
</dbReference>
<dbReference type="CDD" id="cd03344">
    <property type="entry name" value="GroEL"/>
    <property type="match status" value="1"/>
</dbReference>
<proteinExistence type="inferred from homology"/>
<evidence type="ECO:0000256" key="8">
    <source>
        <dbReference type="ARBA" id="ARBA00025702"/>
    </source>
</evidence>
<keyword evidence="6 9" id="KW-0143">Chaperone</keyword>
<comment type="caution">
    <text evidence="12">The sequence shown here is derived from an EMBL/GenBank/DDBJ whole genome shotgun (WGS) entry which is preliminary data.</text>
</comment>
<evidence type="ECO:0000313" key="13">
    <source>
        <dbReference type="Proteomes" id="UP001597063"/>
    </source>
</evidence>
<dbReference type="PRINTS" id="PR00298">
    <property type="entry name" value="CHAPERONIN60"/>
</dbReference>
<dbReference type="PROSITE" id="PS00296">
    <property type="entry name" value="CHAPERONINS_CPN60"/>
    <property type="match status" value="1"/>
</dbReference>
<dbReference type="HAMAP" id="MF_00600">
    <property type="entry name" value="CH60"/>
    <property type="match status" value="1"/>
</dbReference>
<dbReference type="Gene3D" id="1.10.560.10">
    <property type="entry name" value="GroEL-like equatorial domain"/>
    <property type="match status" value="1"/>
</dbReference>
<comment type="subcellular location">
    <subcellularLocation>
        <location evidence="2">Cell surface</location>
    </subcellularLocation>
    <subcellularLocation>
        <location evidence="9">Cytoplasm</location>
    </subcellularLocation>
    <subcellularLocation>
        <location evidence="8">Secreted</location>
        <location evidence="8">Capsule</location>
    </subcellularLocation>
    <subcellularLocation>
        <location evidence="1">Secreted</location>
        <location evidence="1">Cell wall</location>
    </subcellularLocation>
</comment>
<feature type="binding site" evidence="9">
    <location>
        <begin position="477"/>
        <end position="479"/>
    </location>
    <ligand>
        <name>ATP</name>
        <dbReference type="ChEBI" id="CHEBI:30616"/>
    </ligand>
</feature>
<dbReference type="InterPro" id="IPR001844">
    <property type="entry name" value="Cpn60/GroEL"/>
</dbReference>
<keyword evidence="9" id="KW-0963">Cytoplasm</keyword>
<sequence>MAKILEFEEDARRALERGVNALADAVKVTIGPRGRNVVIDKKFGAPTITNDGVTIAREVELEDPYENLGAQLAKEVATKTNDIAGDGTTTATVLAQALVREGTRNVAAGASPLALKRGIDAAAQYVSDQLLKSAREVEEKGEIAHVATISAQDAQIGELIAEAFEKVGKDGVITVEEAHTMGLELEFTEGLQFDKGYLSPHMVTDPERMEAVLEDAYVLIVDGKISNVQEFLPLAEKVAQTKKPLLVIAEDVEGEALALLVANKIRGTFTSAAVKAPGFGDRRKAMLGDIATLTGGQVVSEAIGLKLDSIGLDDLGRARRVTVTKDATTIVDGEGSQDEIQARVNQIKVEIENSDSDWDREKLQERLAKLAGGVCVLRVGAATEVELKEKKHRLEDAISATRAAIEEGIVSGGGSALVHVAKEGFDSLALSGDEATGAEAVRRALVEPLRWISENAGQEGYVVVSKVQELKPGHGYNAATGEYGDLIGQGVIDPVKVTRSAVTNAASIAGMLLTTEALVVEKPEEADEAAVGGHGHGHGHGH</sequence>
<dbReference type="SUPFAM" id="SSF48592">
    <property type="entry name" value="GroEL equatorial domain-like"/>
    <property type="match status" value="1"/>
</dbReference>
<comment type="caution">
    <text evidence="9">Lacks conserved residue(s) required for the propagation of feature annotation.</text>
</comment>
<keyword evidence="5 9" id="KW-0067">ATP-binding</keyword>
<feature type="binding site" evidence="9">
    <location>
        <position position="413"/>
    </location>
    <ligand>
        <name>ATP</name>
        <dbReference type="ChEBI" id="CHEBI:30616"/>
    </ligand>
</feature>
<dbReference type="NCBIfam" id="NF009488">
    <property type="entry name" value="PRK12850.1"/>
    <property type="match status" value="1"/>
</dbReference>
<dbReference type="NCBIfam" id="NF009489">
    <property type="entry name" value="PRK12851.1"/>
    <property type="match status" value="1"/>
</dbReference>
<evidence type="ECO:0000256" key="1">
    <source>
        <dbReference type="ARBA" id="ARBA00004191"/>
    </source>
</evidence>
<evidence type="ECO:0000256" key="2">
    <source>
        <dbReference type="ARBA" id="ARBA00004241"/>
    </source>
</evidence>
<dbReference type="InterPro" id="IPR027409">
    <property type="entry name" value="GroEL-like_apical_dom_sf"/>
</dbReference>
<name>A0ABW2XI84_9ACTN</name>
<dbReference type="Gene3D" id="3.30.260.10">
    <property type="entry name" value="TCP-1-like chaperonin intermediate domain"/>
    <property type="match status" value="1"/>
</dbReference>